<feature type="compositionally biased region" description="Basic and acidic residues" evidence="1">
    <location>
        <begin position="130"/>
        <end position="145"/>
    </location>
</feature>
<dbReference type="SUPFAM" id="SSF74653">
    <property type="entry name" value="TolA/TonB C-terminal domain"/>
    <property type="match status" value="1"/>
</dbReference>
<organism evidence="2">
    <name type="scientific">bioreactor metagenome</name>
    <dbReference type="NCBI Taxonomy" id="1076179"/>
    <lineage>
        <taxon>unclassified sequences</taxon>
        <taxon>metagenomes</taxon>
        <taxon>ecological metagenomes</taxon>
    </lineage>
</organism>
<feature type="region of interest" description="Disordered" evidence="1">
    <location>
        <begin position="126"/>
        <end position="145"/>
    </location>
</feature>
<sequence>MKIPAALSRLSVLQIALGASLIVHAAILSVRFVDPESFNRVFEDTPLEVILVNAKSTEAPDKAQAVAQSALAGGGEAASGRATSPLPYSALTSVGDDLEEAQRKMDSMLQQQTQLLAQLRKELALLPPPDPRKASDKAEQQVQEEKRKQLLKVLAEIEKRVNEENARPKKRYISPATREEVYAVYYDALRRKVEDKGTENFPEYNGKKLYGELIMIITVNHDGRVLDTEVAQTSGNKLLDRRAEAIAGASGPFGHFGPAMRAKADQIAVVSRFKFTRDQTLETDLR</sequence>
<dbReference type="Gene3D" id="3.30.1150.10">
    <property type="match status" value="1"/>
</dbReference>
<gene>
    <name evidence="2" type="ORF">SDC9_76937</name>
</gene>
<dbReference type="Pfam" id="PF13103">
    <property type="entry name" value="TonB_2"/>
    <property type="match status" value="1"/>
</dbReference>
<evidence type="ECO:0008006" key="3">
    <source>
        <dbReference type="Google" id="ProtNLM"/>
    </source>
</evidence>
<dbReference type="EMBL" id="VSSQ01005774">
    <property type="protein sequence ID" value="MPM30388.1"/>
    <property type="molecule type" value="Genomic_DNA"/>
</dbReference>
<name>A0A644YQW1_9ZZZZ</name>
<comment type="caution">
    <text evidence="2">The sequence shown here is derived from an EMBL/GenBank/DDBJ whole genome shotgun (WGS) entry which is preliminary data.</text>
</comment>
<reference evidence="2" key="1">
    <citation type="submission" date="2019-08" db="EMBL/GenBank/DDBJ databases">
        <authorList>
            <person name="Kucharzyk K."/>
            <person name="Murdoch R.W."/>
            <person name="Higgins S."/>
            <person name="Loffler F."/>
        </authorList>
    </citation>
    <scope>NUCLEOTIDE SEQUENCE</scope>
</reference>
<accession>A0A644YQW1</accession>
<dbReference type="AlphaFoldDB" id="A0A644YQW1"/>
<evidence type="ECO:0000313" key="2">
    <source>
        <dbReference type="EMBL" id="MPM30388.1"/>
    </source>
</evidence>
<evidence type="ECO:0000256" key="1">
    <source>
        <dbReference type="SAM" id="MobiDB-lite"/>
    </source>
</evidence>
<protein>
    <recommendedName>
        <fullName evidence="3">TonB C-terminal domain-containing protein</fullName>
    </recommendedName>
</protein>
<proteinExistence type="predicted"/>